<comment type="similarity">
    <text evidence="9">Belongs to the RNase Z family. RNase BN subfamily.</text>
</comment>
<dbReference type="NCBIfam" id="TIGR02651">
    <property type="entry name" value="RNase_Z"/>
    <property type="match status" value="1"/>
</dbReference>
<sequence length="303" mass="33562">MYLTFLGTCAGAPSLQRNVTSIALSFSPKGETWLFDCGEATQHQFMRTELKPGRLEKIFITHLHGDHIFGLPGILTSRSMSSIATPLTIYGPKGLKTFIDTALTVSGSWVDFPLEIIEVEPGIIEENDEFRVIAQPLNHVIPCFGYRIEQRDRPGRLDERRLKDDNIPAGAWLQQLKKGKNIRLPDGRDVMAERYLGPSKKGKVVTILGDTAPCDNAVVLAMHADILVHEATLEAAMAEKANGRGHSTTAQAASIAQQAQVGKLIATHFSSRYRQQDMPRLLAECRTEFANTELAYDFMVVNL</sequence>
<dbReference type="SUPFAM" id="SSF56281">
    <property type="entry name" value="Metallo-hydrolase/oxidoreductase"/>
    <property type="match status" value="1"/>
</dbReference>
<dbReference type="Proteomes" id="UP000242515">
    <property type="component" value="Unassembled WGS sequence"/>
</dbReference>
<keyword evidence="4 9" id="KW-0479">Metal-binding</keyword>
<evidence type="ECO:0000256" key="8">
    <source>
        <dbReference type="ARBA" id="ARBA00022839"/>
    </source>
</evidence>
<feature type="binding site" evidence="9">
    <location>
        <position position="64"/>
    </location>
    <ligand>
        <name>Zn(2+)</name>
        <dbReference type="ChEBI" id="CHEBI:29105"/>
        <label>1</label>
        <note>catalytic</note>
    </ligand>
</feature>
<dbReference type="HAMAP" id="MF_01818">
    <property type="entry name" value="RNase_Z_BN"/>
    <property type="match status" value="1"/>
</dbReference>
<protein>
    <recommendedName>
        <fullName evidence="9">Ribonuclease BN</fullName>
        <shortName evidence="9">RNase BN</shortName>
        <ecNumber evidence="9">3.1.-.-</ecNumber>
    </recommendedName>
    <alternativeName>
        <fullName evidence="9">Ribonuclease Z homolog</fullName>
        <shortName evidence="9">RNase Z homolog</shortName>
    </alternativeName>
</protein>
<dbReference type="EC" id="3.1.-.-" evidence="9"/>
<evidence type="ECO:0000256" key="2">
    <source>
        <dbReference type="ARBA" id="ARBA00022694"/>
    </source>
</evidence>
<comment type="subunit">
    <text evidence="1 9">Homodimer.</text>
</comment>
<feature type="binding site" evidence="9">
    <location>
        <position position="268"/>
    </location>
    <ligand>
        <name>Zn(2+)</name>
        <dbReference type="ChEBI" id="CHEBI:29105"/>
        <label>2</label>
        <note>catalytic</note>
    </ligand>
</feature>
<keyword evidence="12" id="KW-1185">Reference proteome</keyword>
<evidence type="ECO:0000256" key="4">
    <source>
        <dbReference type="ARBA" id="ARBA00022723"/>
    </source>
</evidence>
<evidence type="ECO:0000313" key="12">
    <source>
        <dbReference type="Proteomes" id="UP000242515"/>
    </source>
</evidence>
<dbReference type="SMART" id="SM00849">
    <property type="entry name" value="Lactamase_B"/>
    <property type="match status" value="1"/>
</dbReference>
<dbReference type="Pfam" id="PF23023">
    <property type="entry name" value="Anti-Pycsar_Apyc1"/>
    <property type="match status" value="1"/>
</dbReference>
<dbReference type="CDD" id="cd07717">
    <property type="entry name" value="RNaseZ_ZiPD-like_MBL-fold"/>
    <property type="match status" value="1"/>
</dbReference>
<dbReference type="NCBIfam" id="NF000801">
    <property type="entry name" value="PRK00055.1-3"/>
    <property type="match status" value="1"/>
</dbReference>
<feature type="binding site" evidence="9">
    <location>
        <position position="210"/>
    </location>
    <ligand>
        <name>Zn(2+)</name>
        <dbReference type="ChEBI" id="CHEBI:29105"/>
        <label>1</label>
        <note>catalytic</note>
    </ligand>
</feature>
<dbReference type="RefSeq" id="WP_092676534.1">
    <property type="nucleotide sequence ID" value="NZ_FOGC01000008.1"/>
</dbReference>
<evidence type="ECO:0000256" key="3">
    <source>
        <dbReference type="ARBA" id="ARBA00022722"/>
    </source>
</evidence>
<feature type="active site" description="Proton acceptor" evidence="9">
    <location>
        <position position="66"/>
    </location>
</feature>
<keyword evidence="8 9" id="KW-0269">Exonuclease</keyword>
<dbReference type="GO" id="GO:0042802">
    <property type="term" value="F:identical protein binding"/>
    <property type="evidence" value="ECO:0007669"/>
    <property type="project" value="UniProtKB-ARBA"/>
</dbReference>
<keyword evidence="7 9" id="KW-0862">Zinc</keyword>
<feature type="binding site" evidence="9">
    <location>
        <position position="62"/>
    </location>
    <ligand>
        <name>Zn(2+)</name>
        <dbReference type="ChEBI" id="CHEBI:29105"/>
        <label>1</label>
        <note>catalytic</note>
    </ligand>
</feature>
<feature type="binding site" evidence="9">
    <location>
        <position position="139"/>
    </location>
    <ligand>
        <name>Zn(2+)</name>
        <dbReference type="ChEBI" id="CHEBI:29105"/>
        <label>1</label>
        <note>catalytic</note>
    </ligand>
</feature>
<feature type="binding site" evidence="9">
    <location>
        <position position="210"/>
    </location>
    <ligand>
        <name>Zn(2+)</name>
        <dbReference type="ChEBI" id="CHEBI:29105"/>
        <label>2</label>
        <note>catalytic</note>
    </ligand>
</feature>
<name>A0A1H9JQU2_9GAMM</name>
<keyword evidence="3 9" id="KW-0540">Nuclease</keyword>
<accession>A0A1H9JQU2</accession>
<evidence type="ECO:0000256" key="1">
    <source>
        <dbReference type="ARBA" id="ARBA00011738"/>
    </source>
</evidence>
<reference evidence="12" key="1">
    <citation type="submission" date="2016-10" db="EMBL/GenBank/DDBJ databases">
        <authorList>
            <person name="Varghese N."/>
            <person name="Submissions S."/>
        </authorList>
    </citation>
    <scope>NUCLEOTIDE SEQUENCE [LARGE SCALE GENOMIC DNA]</scope>
    <source>
        <strain evidence="12">8N4</strain>
    </source>
</reference>
<dbReference type="EMBL" id="FOGC01000008">
    <property type="protein sequence ID" value="SEQ89216.1"/>
    <property type="molecule type" value="Genomic_DNA"/>
</dbReference>
<dbReference type="GO" id="GO:0042781">
    <property type="term" value="F:3'-tRNA processing endoribonuclease activity"/>
    <property type="evidence" value="ECO:0007669"/>
    <property type="project" value="TreeGrafter"/>
</dbReference>
<dbReference type="PANTHER" id="PTHR46018:SF2">
    <property type="entry name" value="ZINC PHOSPHODIESTERASE ELAC PROTEIN 1"/>
    <property type="match status" value="1"/>
</dbReference>
<gene>
    <name evidence="9" type="primary">rbn</name>
    <name evidence="11" type="ORF">SAMN05216522_10827</name>
</gene>
<evidence type="ECO:0000256" key="5">
    <source>
        <dbReference type="ARBA" id="ARBA00022759"/>
    </source>
</evidence>
<evidence type="ECO:0000256" key="9">
    <source>
        <dbReference type="HAMAP-Rule" id="MF_01818"/>
    </source>
</evidence>
<dbReference type="Gene3D" id="3.60.15.10">
    <property type="entry name" value="Ribonuclease Z/Hydroxyacylglutathione hydrolase-like"/>
    <property type="match status" value="1"/>
</dbReference>
<evidence type="ECO:0000313" key="11">
    <source>
        <dbReference type="EMBL" id="SEQ89216.1"/>
    </source>
</evidence>
<dbReference type="AlphaFoldDB" id="A0A1H9JQU2"/>
<evidence type="ECO:0000256" key="6">
    <source>
        <dbReference type="ARBA" id="ARBA00022801"/>
    </source>
</evidence>
<dbReference type="InterPro" id="IPR036866">
    <property type="entry name" value="RibonucZ/Hydroxyglut_hydro"/>
</dbReference>
<evidence type="ECO:0000256" key="7">
    <source>
        <dbReference type="ARBA" id="ARBA00022833"/>
    </source>
</evidence>
<dbReference type="STRING" id="988801.SAMN05216522_10827"/>
<feature type="domain" description="Metallo-beta-lactamase" evidence="10">
    <location>
        <begin position="18"/>
        <end position="200"/>
    </location>
</feature>
<dbReference type="PANTHER" id="PTHR46018">
    <property type="entry name" value="ZINC PHOSPHODIESTERASE ELAC PROTEIN 1"/>
    <property type="match status" value="1"/>
</dbReference>
<organism evidence="11 12">
    <name type="scientific">Rosenbergiella nectarea</name>
    <dbReference type="NCBI Taxonomy" id="988801"/>
    <lineage>
        <taxon>Bacteria</taxon>
        <taxon>Pseudomonadati</taxon>
        <taxon>Pseudomonadota</taxon>
        <taxon>Gammaproteobacteria</taxon>
        <taxon>Enterobacterales</taxon>
        <taxon>Erwiniaceae</taxon>
        <taxon>Rosenbergiella</taxon>
    </lineage>
</organism>
<dbReference type="FunFam" id="3.60.15.10:FF:000002">
    <property type="entry name" value="Ribonuclease Z"/>
    <property type="match status" value="1"/>
</dbReference>
<dbReference type="OrthoDB" id="9803916at2"/>
<dbReference type="GO" id="GO:0008270">
    <property type="term" value="F:zinc ion binding"/>
    <property type="evidence" value="ECO:0007669"/>
    <property type="project" value="UniProtKB-UniRule"/>
</dbReference>
<dbReference type="NCBIfam" id="NF000800">
    <property type="entry name" value="PRK00055.1-1"/>
    <property type="match status" value="1"/>
</dbReference>
<comment type="cofactor">
    <cofactor evidence="9">
        <name>Zn(2+)</name>
        <dbReference type="ChEBI" id="CHEBI:29105"/>
    </cofactor>
    <text evidence="9">Binds 2 Zn(2+) ions.</text>
</comment>
<dbReference type="GO" id="GO:0004527">
    <property type="term" value="F:exonuclease activity"/>
    <property type="evidence" value="ECO:0007669"/>
    <property type="project" value="UniProtKB-UniRule"/>
</dbReference>
<evidence type="ECO:0000259" key="10">
    <source>
        <dbReference type="SMART" id="SM00849"/>
    </source>
</evidence>
<feature type="binding site" evidence="9">
    <location>
        <position position="66"/>
    </location>
    <ligand>
        <name>Zn(2+)</name>
        <dbReference type="ChEBI" id="CHEBI:29105"/>
        <label>2</label>
        <note>catalytic</note>
    </ligand>
</feature>
<dbReference type="InterPro" id="IPR013471">
    <property type="entry name" value="RNase_Z/BN"/>
</dbReference>
<feature type="binding site" evidence="9">
    <location>
        <position position="67"/>
    </location>
    <ligand>
        <name>Zn(2+)</name>
        <dbReference type="ChEBI" id="CHEBI:29105"/>
        <label>2</label>
        <note>catalytic</note>
    </ligand>
</feature>
<comment type="function">
    <text evidence="9">Zinc phosphodiesterase, which has both exoribonuclease and endoribonuclease activities.</text>
</comment>
<keyword evidence="6 9" id="KW-0378">Hydrolase</keyword>
<keyword evidence="2 9" id="KW-0819">tRNA processing</keyword>
<proteinExistence type="inferred from homology"/>
<keyword evidence="5 9" id="KW-0255">Endonuclease</keyword>
<dbReference type="InterPro" id="IPR001279">
    <property type="entry name" value="Metallo-B-lactamas"/>
</dbReference>